<feature type="region of interest" description="Disordered" evidence="1">
    <location>
        <begin position="235"/>
        <end position="311"/>
    </location>
</feature>
<sequence length="431" mass="45161">MLHRIPRSVRWVLLVAVLGAITASVVQSWTAGAPGVGGWQQTQWGPLSPADRDLLIKVRQAGLWEAPTGQQMAQQATNPQVKETGQHLAEQHAVLDQIVRGVADKLDVQLPSSPTAQQVSWMNQISGATGDNYDRTAVQIVRMAHGIVLPVIAEVRVSTRNSEVRAFADTAFQYVTTHIAMLEATGLVDYSALPAPPSPGLFSGSVTPADLIVPAVVFLACIGAATGLIVTLRRGRKRKGPAPVAPATGSQLASLHAQPMVTFPEPRGRGRASLPVGGSPAVSQTGGHRRRRSRSGADSSATGGFRRDDSGAFRWDDALRTDRPADLDSGAIPTQATDSGAFRATRRSAGGTGRFRAAGSAGSSDTGGHRVGGTATAVSDSGGFGAVSDTGARRRARSATSGNFRFDDLLGDGHPDRADRSPHTPTRGMTR</sequence>
<gene>
    <name evidence="4" type="ORF">SAMN05216377_1055</name>
</gene>
<dbReference type="Proteomes" id="UP000198967">
    <property type="component" value="Unassembled WGS sequence"/>
</dbReference>
<protein>
    <submittedName>
        <fullName evidence="4">Predicted outer membrane protein</fullName>
    </submittedName>
</protein>
<feature type="transmembrane region" description="Helical" evidence="2">
    <location>
        <begin position="211"/>
        <end position="232"/>
    </location>
</feature>
<reference evidence="4 5" key="1">
    <citation type="submission" date="2016-10" db="EMBL/GenBank/DDBJ databases">
        <authorList>
            <person name="de Groot N.N."/>
        </authorList>
    </citation>
    <scope>NUCLEOTIDE SEQUENCE [LARGE SCALE GENOMIC DNA]</scope>
    <source>
        <strain evidence="4 5">CGMCC 4.3143</strain>
    </source>
</reference>
<feature type="region of interest" description="Disordered" evidence="1">
    <location>
        <begin position="389"/>
        <end position="431"/>
    </location>
</feature>
<keyword evidence="2" id="KW-0472">Membrane</keyword>
<accession>A0A1G7L743</accession>
<proteinExistence type="predicted"/>
<evidence type="ECO:0000256" key="1">
    <source>
        <dbReference type="SAM" id="MobiDB-lite"/>
    </source>
</evidence>
<dbReference type="InterPro" id="IPR025419">
    <property type="entry name" value="DUF4142"/>
</dbReference>
<feature type="region of interest" description="Disordered" evidence="1">
    <location>
        <begin position="323"/>
        <end position="372"/>
    </location>
</feature>
<name>A0A1G7L743_PSEOR</name>
<dbReference type="EMBL" id="FNBE01000005">
    <property type="protein sequence ID" value="SDF45288.1"/>
    <property type="molecule type" value="Genomic_DNA"/>
</dbReference>
<keyword evidence="2" id="KW-0812">Transmembrane</keyword>
<dbReference type="OrthoDB" id="3674617at2"/>
<dbReference type="STRING" id="366584.SAMN05216377_1055"/>
<organism evidence="4 5">
    <name type="scientific">Pseudonocardia oroxyli</name>
    <dbReference type="NCBI Taxonomy" id="366584"/>
    <lineage>
        <taxon>Bacteria</taxon>
        <taxon>Bacillati</taxon>
        <taxon>Actinomycetota</taxon>
        <taxon>Actinomycetes</taxon>
        <taxon>Pseudonocardiales</taxon>
        <taxon>Pseudonocardiaceae</taxon>
        <taxon>Pseudonocardia</taxon>
    </lineage>
</organism>
<feature type="compositionally biased region" description="Basic and acidic residues" evidence="1">
    <location>
        <begin position="405"/>
        <end position="422"/>
    </location>
</feature>
<dbReference type="AlphaFoldDB" id="A0A1G7L743"/>
<evidence type="ECO:0000313" key="4">
    <source>
        <dbReference type="EMBL" id="SDF45288.1"/>
    </source>
</evidence>
<evidence type="ECO:0000256" key="2">
    <source>
        <dbReference type="SAM" id="Phobius"/>
    </source>
</evidence>
<keyword evidence="5" id="KW-1185">Reference proteome</keyword>
<keyword evidence="2" id="KW-1133">Transmembrane helix</keyword>
<evidence type="ECO:0000313" key="5">
    <source>
        <dbReference type="Proteomes" id="UP000198967"/>
    </source>
</evidence>
<dbReference type="Pfam" id="PF13628">
    <property type="entry name" value="DUF4142"/>
    <property type="match status" value="1"/>
</dbReference>
<feature type="compositionally biased region" description="Low complexity" evidence="1">
    <location>
        <begin position="339"/>
        <end position="366"/>
    </location>
</feature>
<evidence type="ECO:0000259" key="3">
    <source>
        <dbReference type="Pfam" id="PF13628"/>
    </source>
</evidence>
<feature type="domain" description="DUF4142" evidence="3">
    <location>
        <begin position="50"/>
        <end position="184"/>
    </location>
</feature>